<keyword evidence="1" id="KW-0812">Transmembrane</keyword>
<protein>
    <recommendedName>
        <fullName evidence="4">Sulfatase</fullName>
    </recommendedName>
</protein>
<organism evidence="2 3">
    <name type="scientific">Pseudomonas aestuarii</name>
    <dbReference type="NCBI Taxonomy" id="3018340"/>
    <lineage>
        <taxon>Bacteria</taxon>
        <taxon>Pseudomonadati</taxon>
        <taxon>Pseudomonadota</taxon>
        <taxon>Gammaproteobacteria</taxon>
        <taxon>Pseudomonadales</taxon>
        <taxon>Pseudomonadaceae</taxon>
        <taxon>Pseudomonas</taxon>
    </lineage>
</organism>
<evidence type="ECO:0000313" key="3">
    <source>
        <dbReference type="Proteomes" id="UP001212042"/>
    </source>
</evidence>
<comment type="caution">
    <text evidence="2">The sequence shown here is derived from an EMBL/GenBank/DDBJ whole genome shotgun (WGS) entry which is preliminary data.</text>
</comment>
<proteinExistence type="predicted"/>
<dbReference type="EMBL" id="JAQJZJ010000009">
    <property type="protein sequence ID" value="MDA7088440.1"/>
    <property type="molecule type" value="Genomic_DNA"/>
</dbReference>
<feature type="transmembrane region" description="Helical" evidence="1">
    <location>
        <begin position="16"/>
        <end position="34"/>
    </location>
</feature>
<evidence type="ECO:0000256" key="1">
    <source>
        <dbReference type="SAM" id="Phobius"/>
    </source>
</evidence>
<keyword evidence="3" id="KW-1185">Reference proteome</keyword>
<keyword evidence="1" id="KW-1133">Transmembrane helix</keyword>
<dbReference type="RefSeq" id="WP_271349330.1">
    <property type="nucleotide sequence ID" value="NZ_JAQJZJ010000009.1"/>
</dbReference>
<feature type="transmembrane region" description="Helical" evidence="1">
    <location>
        <begin position="54"/>
        <end position="80"/>
    </location>
</feature>
<reference evidence="2 3" key="1">
    <citation type="submission" date="2023-01" db="EMBL/GenBank/DDBJ databases">
        <title>Pseudomonas SA3-5T sp. nov., isolated from tidal flat sediment.</title>
        <authorList>
            <person name="Kim H.S."/>
            <person name="Kim J.-S."/>
            <person name="Suh M.K."/>
            <person name="Eom M.K."/>
            <person name="Lee J.-S."/>
        </authorList>
    </citation>
    <scope>NUCLEOTIDE SEQUENCE [LARGE SCALE GENOMIC DNA]</scope>
    <source>
        <strain evidence="2 3">SA3-5</strain>
    </source>
</reference>
<keyword evidence="1" id="KW-0472">Membrane</keyword>
<name>A0ABT4XJT1_9PSED</name>
<sequence>MPTYGSFYLWLHRHRLVSFLLMTVSFLVFGYLTIDLVQLLSSNAAFIVRHGWLALMSGGLLQFAELTLTALLAMACYLLFRLCEHALLQRLSSGTRSIPRRLG</sequence>
<dbReference type="Proteomes" id="UP001212042">
    <property type="component" value="Unassembled WGS sequence"/>
</dbReference>
<evidence type="ECO:0000313" key="2">
    <source>
        <dbReference type="EMBL" id="MDA7088440.1"/>
    </source>
</evidence>
<gene>
    <name evidence="2" type="ORF">PH586_18830</name>
</gene>
<accession>A0ABT4XJT1</accession>
<evidence type="ECO:0008006" key="4">
    <source>
        <dbReference type="Google" id="ProtNLM"/>
    </source>
</evidence>